<dbReference type="RefSeq" id="WP_117446526.1">
    <property type="nucleotide sequence ID" value="NZ_CALCIP010000040.1"/>
</dbReference>
<proteinExistence type="predicted"/>
<dbReference type="Pfam" id="PF00557">
    <property type="entry name" value="Peptidase_M24"/>
    <property type="match status" value="1"/>
</dbReference>
<name>A0A3E3E3D9_9FIRM</name>
<reference evidence="2 3" key="1">
    <citation type="submission" date="2018-08" db="EMBL/GenBank/DDBJ databases">
        <title>A genome reference for cultivated species of the human gut microbiota.</title>
        <authorList>
            <person name="Zou Y."/>
            <person name="Xue W."/>
            <person name="Luo G."/>
        </authorList>
    </citation>
    <scope>NUCLEOTIDE SEQUENCE [LARGE SCALE GENOMIC DNA]</scope>
    <source>
        <strain evidence="2 3">TF08-11</strain>
    </source>
</reference>
<dbReference type="PANTHER" id="PTHR46112:SF2">
    <property type="entry name" value="XAA-PRO AMINOPEPTIDASE P-RELATED"/>
    <property type="match status" value="1"/>
</dbReference>
<dbReference type="CDD" id="cd01066">
    <property type="entry name" value="APP_MetAP"/>
    <property type="match status" value="1"/>
</dbReference>
<dbReference type="SUPFAM" id="SSF55920">
    <property type="entry name" value="Creatinase/aminopeptidase"/>
    <property type="match status" value="1"/>
</dbReference>
<sequence length="457" mass="51330">MIVLDQIKKPLKEDIVPVLLTDETMNNRKNIILKKMEECNLDSIVIWADLEHGSNFEYLVGFLPRFEEALLILHKNGQAELVLGNENLNKVSKSRIKATPVHMPHFSLPNQPMNTDKTIGEILSQCNLERDKKIGIVGWKNFTSRFEDNKHLFDLPLFVMDGLKYAAQGVELVNATSLFIGEDGARTINNANEFAHYEFGATLAGNCILDAMEAIEIGASEMDIASHLDAYGQAHSVVTIMATGARFEKANMYPSNKKIKPGDTLSITTGYKGGLQSRGGYAVHQKEELPASSQDYLERVAKPYYQAVVSWLENIKIGMQGKDLYDQIESVLPKEQYGWSLNPGHLCADEEWLSSPIYPESHEILKSGMLFQIDIIPSVSGYGGISCESGVMLADEMLRTAIQEEYPKVWKRILKRQKYMRDELGISISDEILPTSIATAYCNPFLLNKEIAFKQKR</sequence>
<dbReference type="AlphaFoldDB" id="A0A3E3E3D9"/>
<dbReference type="InterPro" id="IPR036005">
    <property type="entry name" value="Creatinase/aminopeptidase-like"/>
</dbReference>
<dbReference type="InterPro" id="IPR050659">
    <property type="entry name" value="Peptidase_M24B"/>
</dbReference>
<organism evidence="2 3">
    <name type="scientific">Faecalicoccus pleomorphus</name>
    <dbReference type="NCBI Taxonomy" id="1323"/>
    <lineage>
        <taxon>Bacteria</taxon>
        <taxon>Bacillati</taxon>
        <taxon>Bacillota</taxon>
        <taxon>Erysipelotrichia</taxon>
        <taxon>Erysipelotrichales</taxon>
        <taxon>Erysipelotrichaceae</taxon>
        <taxon>Faecalicoccus</taxon>
    </lineage>
</organism>
<dbReference type="EMBL" id="QUSK01000016">
    <property type="protein sequence ID" value="RGD76081.1"/>
    <property type="molecule type" value="Genomic_DNA"/>
</dbReference>
<protein>
    <submittedName>
        <fullName evidence="2">M24 family metallopeptidase</fullName>
    </submittedName>
</protein>
<evidence type="ECO:0000313" key="2">
    <source>
        <dbReference type="EMBL" id="RGD76081.1"/>
    </source>
</evidence>
<dbReference type="Proteomes" id="UP000260721">
    <property type="component" value="Unassembled WGS sequence"/>
</dbReference>
<dbReference type="Gene3D" id="3.90.230.10">
    <property type="entry name" value="Creatinase/methionine aminopeptidase superfamily"/>
    <property type="match status" value="1"/>
</dbReference>
<dbReference type="PANTHER" id="PTHR46112">
    <property type="entry name" value="AMINOPEPTIDASE"/>
    <property type="match status" value="1"/>
</dbReference>
<evidence type="ECO:0000313" key="3">
    <source>
        <dbReference type="Proteomes" id="UP000260721"/>
    </source>
</evidence>
<comment type="caution">
    <text evidence="2">The sequence shown here is derived from an EMBL/GenBank/DDBJ whole genome shotgun (WGS) entry which is preliminary data.</text>
</comment>
<evidence type="ECO:0000259" key="1">
    <source>
        <dbReference type="Pfam" id="PF00557"/>
    </source>
</evidence>
<dbReference type="InterPro" id="IPR000994">
    <property type="entry name" value="Pept_M24"/>
</dbReference>
<gene>
    <name evidence="2" type="ORF">DXC78_07905</name>
</gene>
<feature type="domain" description="Peptidase M24" evidence="1">
    <location>
        <begin position="202"/>
        <end position="389"/>
    </location>
</feature>
<accession>A0A3E3E3D9</accession>